<evidence type="ECO:0000256" key="1">
    <source>
        <dbReference type="PIRSR" id="PIRSR018249-1"/>
    </source>
</evidence>
<sequence>MSVAEVLDLLRCPVCRQPFTLDGGGVRCAAGHRFDLARQGYLNLLGARPPQHADSPAMVAARERFLGGGAYAPVAAALVDAAASALTSVRAQRPGAPTLLEVGAGTGYYTDALLTGLGGRAVAVDISAAAARRAARTHPQLGVVVADAWADLPLADSALDVVTSVFAPRNAAEFARVLRPDGVLVVVTPRPDHLQEVRQALGLLEVAPAKQARLAARLADHFTAAVEVDVRFEAAWERPVVLDLVAMGPNAFHVDAGELASRVEDLPDPVRTTVAVAVSTWVRRPG</sequence>
<accession>A0A1H1PPQ2</accession>
<dbReference type="PIRSF" id="PIRSF018249">
    <property type="entry name" value="MyrA_prd"/>
    <property type="match status" value="1"/>
</dbReference>
<dbReference type="OrthoDB" id="108476at2"/>
<dbReference type="Pfam" id="PF08241">
    <property type="entry name" value="Methyltransf_11"/>
    <property type="match status" value="1"/>
</dbReference>
<keyword evidence="2" id="KW-0949">S-adenosyl-L-methionine</keyword>
<dbReference type="InterPro" id="IPR016718">
    <property type="entry name" value="rRNA_m1G-MeTrfase_A_prd"/>
</dbReference>
<dbReference type="InterPro" id="IPR013216">
    <property type="entry name" value="Methyltransf_11"/>
</dbReference>
<evidence type="ECO:0000259" key="3">
    <source>
        <dbReference type="Pfam" id="PF08241"/>
    </source>
</evidence>
<dbReference type="CDD" id="cd02440">
    <property type="entry name" value="AdoMet_MTases"/>
    <property type="match status" value="1"/>
</dbReference>
<feature type="binding site" evidence="2">
    <location>
        <position position="71"/>
    </location>
    <ligand>
        <name>S-adenosyl-L-methionine</name>
        <dbReference type="ChEBI" id="CHEBI:59789"/>
    </ligand>
</feature>
<dbReference type="EMBL" id="LT629749">
    <property type="protein sequence ID" value="SDS13037.1"/>
    <property type="molecule type" value="Genomic_DNA"/>
</dbReference>
<dbReference type="AlphaFoldDB" id="A0A1H1PPQ2"/>
<evidence type="ECO:0000313" key="5">
    <source>
        <dbReference type="EMBL" id="SDS13037.1"/>
    </source>
</evidence>
<dbReference type="PANTHER" id="PTHR42912:SF45">
    <property type="entry name" value="23S RRNA (GUANINE(745)-N(1))-METHYLTRANSFERASE"/>
    <property type="match status" value="1"/>
</dbReference>
<keyword evidence="5" id="KW-0808">Transferase</keyword>
<reference evidence="5 6" key="1">
    <citation type="submission" date="2016-10" db="EMBL/GenBank/DDBJ databases">
        <authorList>
            <person name="de Groot N.N."/>
        </authorList>
    </citation>
    <scope>NUCLEOTIDE SEQUENCE [LARGE SCALE GENOMIC DNA]</scope>
    <source>
        <strain evidence="5 6">DSM 21741</strain>
    </source>
</reference>
<dbReference type="Gene3D" id="3.40.50.150">
    <property type="entry name" value="Vaccinia Virus protein VP39"/>
    <property type="match status" value="1"/>
</dbReference>
<dbReference type="InterPro" id="IPR050508">
    <property type="entry name" value="Methyltransf_Superfamily"/>
</dbReference>
<feature type="binding site" evidence="1">
    <location>
        <position position="32"/>
    </location>
    <ligand>
        <name>Zn(2+)</name>
        <dbReference type="ChEBI" id="CHEBI:29105"/>
    </ligand>
</feature>
<feature type="binding site" evidence="1">
    <location>
        <position position="28"/>
    </location>
    <ligand>
        <name>Zn(2+)</name>
        <dbReference type="ChEBI" id="CHEBI:29105"/>
    </ligand>
</feature>
<keyword evidence="1" id="KW-0862">Zinc</keyword>
<feature type="domain" description="Methyltransferase type 11" evidence="3">
    <location>
        <begin position="100"/>
        <end position="186"/>
    </location>
</feature>
<proteinExistence type="predicted"/>
<dbReference type="SUPFAM" id="SSF53335">
    <property type="entry name" value="S-adenosyl-L-methionine-dependent methyltransferases"/>
    <property type="match status" value="1"/>
</dbReference>
<protein>
    <submittedName>
        <fullName evidence="5">23S rRNA m(1)G-748 methyltransferase</fullName>
    </submittedName>
</protein>
<evidence type="ECO:0000259" key="4">
    <source>
        <dbReference type="Pfam" id="PF21302"/>
    </source>
</evidence>
<keyword evidence="6" id="KW-1185">Reference proteome</keyword>
<dbReference type="InterPro" id="IPR048647">
    <property type="entry name" value="RlmA_N"/>
</dbReference>
<dbReference type="Proteomes" id="UP000199092">
    <property type="component" value="Chromosome I"/>
</dbReference>
<dbReference type="GO" id="GO:0046872">
    <property type="term" value="F:metal ion binding"/>
    <property type="evidence" value="ECO:0007669"/>
    <property type="project" value="UniProtKB-KW"/>
</dbReference>
<dbReference type="InterPro" id="IPR029063">
    <property type="entry name" value="SAM-dependent_MTases_sf"/>
</dbReference>
<dbReference type="RefSeq" id="WP_091410965.1">
    <property type="nucleotide sequence ID" value="NZ_LT629749.1"/>
</dbReference>
<feature type="binding site" evidence="2">
    <location>
        <begin position="106"/>
        <end position="107"/>
    </location>
    <ligand>
        <name>S-adenosyl-L-methionine</name>
        <dbReference type="ChEBI" id="CHEBI:59789"/>
    </ligand>
</feature>
<dbReference type="PANTHER" id="PTHR42912">
    <property type="entry name" value="METHYLTRANSFERASE"/>
    <property type="match status" value="1"/>
</dbReference>
<organism evidence="5 6">
    <name type="scientific">Friedmanniella luteola</name>
    <dbReference type="NCBI Taxonomy" id="546871"/>
    <lineage>
        <taxon>Bacteria</taxon>
        <taxon>Bacillati</taxon>
        <taxon>Actinomycetota</taxon>
        <taxon>Actinomycetes</taxon>
        <taxon>Propionibacteriales</taxon>
        <taxon>Nocardioidaceae</taxon>
        <taxon>Friedmanniella</taxon>
    </lineage>
</organism>
<name>A0A1H1PPQ2_9ACTN</name>
<evidence type="ECO:0000256" key="2">
    <source>
        <dbReference type="PIRSR" id="PIRSR018249-2"/>
    </source>
</evidence>
<feature type="binding site" evidence="2">
    <location>
        <position position="193"/>
    </location>
    <ligand>
        <name>S-adenosyl-L-methionine</name>
        <dbReference type="ChEBI" id="CHEBI:59789"/>
    </ligand>
</feature>
<feature type="binding site" evidence="1">
    <location>
        <position position="12"/>
    </location>
    <ligand>
        <name>Zn(2+)</name>
        <dbReference type="ChEBI" id="CHEBI:29105"/>
    </ligand>
</feature>
<dbReference type="GO" id="GO:0032259">
    <property type="term" value="P:methylation"/>
    <property type="evidence" value="ECO:0007669"/>
    <property type="project" value="UniProtKB-KW"/>
</dbReference>
<keyword evidence="1" id="KW-0479">Metal-binding</keyword>
<feature type="binding site" evidence="1">
    <location>
        <position position="15"/>
    </location>
    <ligand>
        <name>Zn(2+)</name>
        <dbReference type="ChEBI" id="CHEBI:29105"/>
    </ligand>
</feature>
<keyword evidence="5" id="KW-0489">Methyltransferase</keyword>
<dbReference type="GO" id="GO:0008757">
    <property type="term" value="F:S-adenosylmethionine-dependent methyltransferase activity"/>
    <property type="evidence" value="ECO:0007669"/>
    <property type="project" value="InterPro"/>
</dbReference>
<gene>
    <name evidence="5" type="ORF">SAMN04488543_1135</name>
</gene>
<feature type="domain" description="23S rRNA (guanine(745)-N(1))-methyltransferase N-terminal" evidence="4">
    <location>
        <begin position="11"/>
        <end position="46"/>
    </location>
</feature>
<dbReference type="STRING" id="546871.SAMN04488543_1135"/>
<dbReference type="Pfam" id="PF21302">
    <property type="entry name" value="Zn_ribbon_RlmA"/>
    <property type="match status" value="1"/>
</dbReference>
<evidence type="ECO:0000313" key="6">
    <source>
        <dbReference type="Proteomes" id="UP000199092"/>
    </source>
</evidence>